<reference evidence="4 5" key="1">
    <citation type="journal article" date="2018" name="BMC Genomics">
        <title>Comparative genome analyses reveal sequence features reflecting distinct modes of host-adaptation between dicot and monocot powdery mildew.</title>
        <authorList>
            <person name="Wu Y."/>
            <person name="Ma X."/>
            <person name="Pan Z."/>
            <person name="Kale S.D."/>
            <person name="Song Y."/>
            <person name="King H."/>
            <person name="Zhang Q."/>
            <person name="Presley C."/>
            <person name="Deng X."/>
            <person name="Wei C.I."/>
            <person name="Xiao S."/>
        </authorList>
    </citation>
    <scope>NUCLEOTIDE SEQUENCE [LARGE SCALE GENOMIC DNA]</scope>
    <source>
        <strain evidence="4">UMSG2</strain>
    </source>
</reference>
<dbReference type="GO" id="GO:0009001">
    <property type="term" value="F:serine O-acetyltransferase activity"/>
    <property type="evidence" value="ECO:0007669"/>
    <property type="project" value="TreeGrafter"/>
</dbReference>
<dbReference type="InterPro" id="IPR029058">
    <property type="entry name" value="AB_hydrolase_fold"/>
</dbReference>
<evidence type="ECO:0000256" key="2">
    <source>
        <dbReference type="PIRSR" id="PIRSR000443-1"/>
    </source>
</evidence>
<feature type="active site" evidence="2">
    <location>
        <position position="483"/>
    </location>
</feature>
<dbReference type="InterPro" id="IPR000073">
    <property type="entry name" value="AB_hydrolase_1"/>
</dbReference>
<gene>
    <name evidence="4" type="ORF">OnM2_044007</name>
</gene>
<dbReference type="NCBIfam" id="TIGR01392">
    <property type="entry name" value="homoserO_Ac_trn"/>
    <property type="match status" value="1"/>
</dbReference>
<organism evidence="4 5">
    <name type="scientific">Erysiphe neolycopersici</name>
    <dbReference type="NCBI Taxonomy" id="212602"/>
    <lineage>
        <taxon>Eukaryota</taxon>
        <taxon>Fungi</taxon>
        <taxon>Dikarya</taxon>
        <taxon>Ascomycota</taxon>
        <taxon>Pezizomycotina</taxon>
        <taxon>Leotiomycetes</taxon>
        <taxon>Erysiphales</taxon>
        <taxon>Erysiphaceae</taxon>
        <taxon>Erysiphe</taxon>
    </lineage>
</organism>
<dbReference type="GO" id="GO:0009086">
    <property type="term" value="P:methionine biosynthetic process"/>
    <property type="evidence" value="ECO:0007669"/>
    <property type="project" value="TreeGrafter"/>
</dbReference>
<dbReference type="SUPFAM" id="SSF53474">
    <property type="entry name" value="alpha/beta-Hydrolases"/>
    <property type="match status" value="1"/>
</dbReference>
<dbReference type="GO" id="GO:0006535">
    <property type="term" value="P:cysteine biosynthetic process from serine"/>
    <property type="evidence" value="ECO:0007669"/>
    <property type="project" value="TreeGrafter"/>
</dbReference>
<name>A0A420HUU8_9PEZI</name>
<evidence type="ECO:0000313" key="4">
    <source>
        <dbReference type="EMBL" id="RKF61228.1"/>
    </source>
</evidence>
<keyword evidence="5" id="KW-1185">Reference proteome</keyword>
<protein>
    <submittedName>
        <fullName evidence="4">Serine O-succinyltransferase</fullName>
    </submittedName>
</protein>
<dbReference type="InterPro" id="IPR008220">
    <property type="entry name" value="HAT_MetX-like"/>
</dbReference>
<dbReference type="PANTHER" id="PTHR32268:SF16">
    <property type="entry name" value="SERINE O-SUCCINYLTRANSFERASE"/>
    <property type="match status" value="1"/>
</dbReference>
<dbReference type="EMBL" id="MCFK01004418">
    <property type="protein sequence ID" value="RKF61228.1"/>
    <property type="molecule type" value="Genomic_DNA"/>
</dbReference>
<dbReference type="Pfam" id="PF00561">
    <property type="entry name" value="Abhydrolase_1"/>
    <property type="match status" value="1"/>
</dbReference>
<dbReference type="Proteomes" id="UP000286134">
    <property type="component" value="Unassembled WGS sequence"/>
</dbReference>
<dbReference type="HAMAP" id="MF_00296">
    <property type="entry name" value="MetX_acyltransf"/>
    <property type="match status" value="1"/>
</dbReference>
<dbReference type="AlphaFoldDB" id="A0A420HUU8"/>
<dbReference type="GO" id="GO:0005739">
    <property type="term" value="C:mitochondrion"/>
    <property type="evidence" value="ECO:0007669"/>
    <property type="project" value="TreeGrafter"/>
</dbReference>
<evidence type="ECO:0000256" key="1">
    <source>
        <dbReference type="ARBA" id="ARBA00006886"/>
    </source>
</evidence>
<dbReference type="GO" id="GO:0009092">
    <property type="term" value="P:homoserine metabolic process"/>
    <property type="evidence" value="ECO:0007669"/>
    <property type="project" value="TreeGrafter"/>
</dbReference>
<dbReference type="NCBIfam" id="NF001209">
    <property type="entry name" value="PRK00175.1"/>
    <property type="match status" value="1"/>
</dbReference>
<proteinExistence type="inferred from homology"/>
<sequence>MNLAKKVAFTSLKSYRWLQGYSKPIRKHTVDTPKLQSTRRFGFLPKYQIDDAAKETLSSNTALSFPCIDAIETKTKLLEAGSLSSGPEPSYTSGTTKIFACQQHLLLDWGGILPEYNIAYETWGEINSDRSNVILLHTGLSASSHAHSTERNPQPGWWEKFIGPAQCLDTDKYFIICSNVIGGCYGSTGPSSIDPSDGQRYATRFPILTIQDMIRAQFKLLDHLGIEKLYASVGSSMGGMQSLAVGVLFPNRVDRIVSISGCTRSQPYSIAIRHTQRQVLMMDPNWNRGFYYDSVPPHIGMKLAREIATTTYRSGPEWEQRFGRIRADPRKPPALCPDFLIETYLDHSGEKFCLNYDANSLLYLSKAMDLFDLGGADYARQLVMENSSNEEAKFSLELPKSSYQEQSESVADMYSMRSNSKSRKPPLDIIRALEGIKNHHVLVIGVESDILFPAWQQREIVEALELAGNKNVLYYELNGLFGHDTFLLDVTNITGNINKFLG</sequence>
<comment type="similarity">
    <text evidence="1">Belongs to the AB hydrolase superfamily. MetX family.</text>
</comment>
<dbReference type="OrthoDB" id="444135at2759"/>
<dbReference type="Gene3D" id="3.40.50.1820">
    <property type="entry name" value="alpha/beta hydrolase"/>
    <property type="match status" value="1"/>
</dbReference>
<dbReference type="STRING" id="212602.A0A420HUU8"/>
<dbReference type="PIRSF" id="PIRSF000443">
    <property type="entry name" value="Homoser_Ac_trans"/>
    <property type="match status" value="1"/>
</dbReference>
<keyword evidence="4" id="KW-0808">Transferase</keyword>
<evidence type="ECO:0000313" key="5">
    <source>
        <dbReference type="Proteomes" id="UP000286134"/>
    </source>
</evidence>
<dbReference type="GO" id="GO:0004414">
    <property type="term" value="F:homoserine O-acetyltransferase activity"/>
    <property type="evidence" value="ECO:0007669"/>
    <property type="project" value="TreeGrafter"/>
</dbReference>
<accession>A0A420HUU8</accession>
<comment type="caution">
    <text evidence="4">The sequence shown here is derived from an EMBL/GenBank/DDBJ whole genome shotgun (WGS) entry which is preliminary data.</text>
</comment>
<evidence type="ECO:0000259" key="3">
    <source>
        <dbReference type="Pfam" id="PF00561"/>
    </source>
</evidence>
<feature type="domain" description="AB hydrolase-1" evidence="3">
    <location>
        <begin position="133"/>
        <end position="440"/>
    </location>
</feature>
<feature type="active site" evidence="2">
    <location>
        <position position="449"/>
    </location>
</feature>
<feature type="active site" description="Nucleophile" evidence="2">
    <location>
        <position position="236"/>
    </location>
</feature>
<dbReference type="PANTHER" id="PTHR32268">
    <property type="entry name" value="HOMOSERINE O-ACETYLTRANSFERASE"/>
    <property type="match status" value="1"/>
</dbReference>